<comment type="caution">
    <text evidence="1">The sequence shown here is derived from an EMBL/GenBank/DDBJ whole genome shotgun (WGS) entry which is preliminary data.</text>
</comment>
<evidence type="ECO:0000313" key="2">
    <source>
        <dbReference type="Proteomes" id="UP000281098"/>
    </source>
</evidence>
<organism evidence="1 2">
    <name type="scientific">Burkholderia stagnalis</name>
    <dbReference type="NCBI Taxonomy" id="1503054"/>
    <lineage>
        <taxon>Bacteria</taxon>
        <taxon>Pseudomonadati</taxon>
        <taxon>Pseudomonadota</taxon>
        <taxon>Betaproteobacteria</taxon>
        <taxon>Burkholderiales</taxon>
        <taxon>Burkholderiaceae</taxon>
        <taxon>Burkholderia</taxon>
        <taxon>Burkholderia cepacia complex</taxon>
    </lineage>
</organism>
<protein>
    <submittedName>
        <fullName evidence="1">Uncharacterized protein</fullName>
    </submittedName>
</protein>
<evidence type="ECO:0000313" key="1">
    <source>
        <dbReference type="EMBL" id="RQY93874.1"/>
    </source>
</evidence>
<name>A0ABX9YQP5_9BURK</name>
<accession>A0ABX9YQP5</accession>
<proteinExistence type="predicted"/>
<dbReference type="EMBL" id="QTPM01000012">
    <property type="protein sequence ID" value="RQY93874.1"/>
    <property type="molecule type" value="Genomic_DNA"/>
</dbReference>
<gene>
    <name evidence="1" type="ORF">DF017_12700</name>
</gene>
<dbReference type="Proteomes" id="UP000281098">
    <property type="component" value="Unassembled WGS sequence"/>
</dbReference>
<keyword evidence="2" id="KW-1185">Reference proteome</keyword>
<sequence>MMRDAIPQQDVRELLAAGYAVVDENVSGTVPHVTVADPVICLSGGKRCTEIKHVTLRSRPQVSCFLTARS</sequence>
<reference evidence="1 2" key="1">
    <citation type="submission" date="2018-08" db="EMBL/GenBank/DDBJ databases">
        <title>Comparative analysis of Burkholderia isolates from Puerto Rico.</title>
        <authorList>
            <person name="Hall C."/>
            <person name="Sahl J."/>
            <person name="Wagner D."/>
        </authorList>
    </citation>
    <scope>NUCLEOTIDE SEQUENCE [LARGE SCALE GENOMIC DNA]</scope>
    <source>
        <strain evidence="1 2">Bp8966</strain>
    </source>
</reference>